<evidence type="ECO:0000259" key="8">
    <source>
        <dbReference type="PROSITE" id="PS51171"/>
    </source>
</evidence>
<keyword evidence="4" id="KW-0028">Amino-acid biosynthesis</keyword>
<dbReference type="UniPathway" id="UPA00121">
    <property type="reaction ID" value="UER00344"/>
</dbReference>
<dbReference type="Gene3D" id="3.30.70.260">
    <property type="match status" value="1"/>
</dbReference>
<sequence length="224" mass="25172">MSKKSLSTSGPPLPTSTRLLALPGVRKEYLNRVISLTQALSQCELTLTELGLNVRPEFFYSTVGAAYFIAENNLHDTAAIASERAEKIYGLNVLADGMHNDSNNVTYFLMLAREPIITHTDRPFRTGIVFAHNKGTFVLFKVLSVIAFRNINLTKIKSRPRRLRPITIVGDTNVGTAKHFFEYIFYVEFEASTAEVRAQNALADVQEFTSFLRVLGSYRMDMNP</sequence>
<dbReference type="InterPro" id="IPR002912">
    <property type="entry name" value="ACT_dom"/>
</dbReference>
<comment type="subcellular location">
    <subcellularLocation>
        <location evidence="1">Plastid</location>
        <location evidence="1">Chloroplast stroma</location>
    </subcellularLocation>
</comment>
<dbReference type="Gene3D" id="3.40.190.10">
    <property type="entry name" value="Periplasmic binding protein-like II"/>
    <property type="match status" value="1"/>
</dbReference>
<protein>
    <recommendedName>
        <fullName evidence="3">arogenate dehydratase</fullName>
        <ecNumber evidence="3">4.2.1.91</ecNumber>
    </recommendedName>
</protein>
<dbReference type="FunFam" id="3.40.190.10:FF:000031">
    <property type="entry name" value="Arogenate dehydratase"/>
    <property type="match status" value="1"/>
</dbReference>
<dbReference type="Proteomes" id="UP000243975">
    <property type="component" value="Unassembled WGS sequence"/>
</dbReference>
<evidence type="ECO:0000313" key="10">
    <source>
        <dbReference type="EMBL" id="KVI00096.1"/>
    </source>
</evidence>
<dbReference type="GO" id="GO:0004664">
    <property type="term" value="F:prephenate dehydratase activity"/>
    <property type="evidence" value="ECO:0007669"/>
    <property type="project" value="InterPro"/>
</dbReference>
<dbReference type="InterPro" id="IPR001086">
    <property type="entry name" value="Preph_deHydtase"/>
</dbReference>
<evidence type="ECO:0000259" key="9">
    <source>
        <dbReference type="PROSITE" id="PS51671"/>
    </source>
</evidence>
<dbReference type="PROSITE" id="PS51671">
    <property type="entry name" value="ACT"/>
    <property type="match status" value="1"/>
</dbReference>
<dbReference type="InterPro" id="IPR045865">
    <property type="entry name" value="ACT-like_dom_sf"/>
</dbReference>
<dbReference type="STRING" id="59895.A0A103Y0A7"/>
<dbReference type="SUPFAM" id="SSF55021">
    <property type="entry name" value="ACT-like"/>
    <property type="match status" value="1"/>
</dbReference>
<organism evidence="10 11">
    <name type="scientific">Cynara cardunculus var. scolymus</name>
    <name type="common">Globe artichoke</name>
    <name type="synonym">Cynara scolymus</name>
    <dbReference type="NCBI Taxonomy" id="59895"/>
    <lineage>
        <taxon>Eukaryota</taxon>
        <taxon>Viridiplantae</taxon>
        <taxon>Streptophyta</taxon>
        <taxon>Embryophyta</taxon>
        <taxon>Tracheophyta</taxon>
        <taxon>Spermatophyta</taxon>
        <taxon>Magnoliopsida</taxon>
        <taxon>eudicotyledons</taxon>
        <taxon>Gunneridae</taxon>
        <taxon>Pentapetalae</taxon>
        <taxon>asterids</taxon>
        <taxon>campanulids</taxon>
        <taxon>Asterales</taxon>
        <taxon>Asteraceae</taxon>
        <taxon>Carduoideae</taxon>
        <taxon>Cardueae</taxon>
        <taxon>Carduinae</taxon>
        <taxon>Cynara</taxon>
    </lineage>
</organism>
<proteinExistence type="predicted"/>
<dbReference type="OMA" id="IAFRNIN"/>
<accession>A0A103Y0A7</accession>
<evidence type="ECO:0000256" key="5">
    <source>
        <dbReference type="ARBA" id="ARBA00023141"/>
    </source>
</evidence>
<feature type="non-terminal residue" evidence="10">
    <location>
        <position position="224"/>
    </location>
</feature>
<keyword evidence="7" id="KW-0456">Lyase</keyword>
<evidence type="ECO:0000256" key="6">
    <source>
        <dbReference type="ARBA" id="ARBA00023222"/>
    </source>
</evidence>
<evidence type="ECO:0000256" key="4">
    <source>
        <dbReference type="ARBA" id="ARBA00022605"/>
    </source>
</evidence>
<evidence type="ECO:0000256" key="3">
    <source>
        <dbReference type="ARBA" id="ARBA00013259"/>
    </source>
</evidence>
<evidence type="ECO:0000256" key="7">
    <source>
        <dbReference type="ARBA" id="ARBA00023239"/>
    </source>
</evidence>
<dbReference type="PROSITE" id="PS51171">
    <property type="entry name" value="PREPHENATE_DEHYDR_3"/>
    <property type="match status" value="1"/>
</dbReference>
<dbReference type="Gramene" id="KVI00096">
    <property type="protein sequence ID" value="KVI00096"/>
    <property type="gene ID" value="Ccrd_021659"/>
</dbReference>
<keyword evidence="11" id="KW-1185">Reference proteome</keyword>
<dbReference type="CDD" id="cd04905">
    <property type="entry name" value="ACT_CM-PDT"/>
    <property type="match status" value="1"/>
</dbReference>
<reference evidence="10 11" key="1">
    <citation type="journal article" date="2016" name="Sci. Rep.">
        <title>The genome sequence of the outbreeding globe artichoke constructed de novo incorporating a phase-aware low-pass sequencing strategy of F1 progeny.</title>
        <authorList>
            <person name="Scaglione D."/>
            <person name="Reyes-Chin-Wo S."/>
            <person name="Acquadro A."/>
            <person name="Froenicke L."/>
            <person name="Portis E."/>
            <person name="Beitel C."/>
            <person name="Tirone M."/>
            <person name="Mauro R."/>
            <person name="Lo Monaco A."/>
            <person name="Mauromicale G."/>
            <person name="Faccioli P."/>
            <person name="Cattivelli L."/>
            <person name="Rieseberg L."/>
            <person name="Michelmore R."/>
            <person name="Lanteri S."/>
        </authorList>
    </citation>
    <scope>NUCLEOTIDE SEQUENCE [LARGE SCALE GENOMIC DNA]</scope>
    <source>
        <strain evidence="10">2C</strain>
    </source>
</reference>
<feature type="domain" description="Prephenate dehydratase" evidence="8">
    <location>
        <begin position="1"/>
        <end position="113"/>
    </location>
</feature>
<dbReference type="Pfam" id="PF00800">
    <property type="entry name" value="PDT"/>
    <property type="match status" value="1"/>
</dbReference>
<gene>
    <name evidence="10" type="ORF">Ccrd_021659</name>
</gene>
<dbReference type="GO" id="GO:0009094">
    <property type="term" value="P:L-phenylalanine biosynthetic process"/>
    <property type="evidence" value="ECO:0007669"/>
    <property type="project" value="UniProtKB-UniPathway"/>
</dbReference>
<evidence type="ECO:0000313" key="11">
    <source>
        <dbReference type="Proteomes" id="UP000243975"/>
    </source>
</evidence>
<dbReference type="PANTHER" id="PTHR21022:SF28">
    <property type="entry name" value="AROGENATE DEHYDRATASE"/>
    <property type="match status" value="1"/>
</dbReference>
<feature type="domain" description="ACT" evidence="9">
    <location>
        <begin position="127"/>
        <end position="219"/>
    </location>
</feature>
<keyword evidence="6" id="KW-0584">Phenylalanine biosynthesis</keyword>
<comment type="caution">
    <text evidence="10">The sequence shown here is derived from an EMBL/GenBank/DDBJ whole genome shotgun (WGS) entry which is preliminary data.</text>
</comment>
<name>A0A103Y0A7_CYNCS</name>
<dbReference type="SUPFAM" id="SSF53850">
    <property type="entry name" value="Periplasmic binding protein-like II"/>
    <property type="match status" value="1"/>
</dbReference>
<dbReference type="AlphaFoldDB" id="A0A103Y0A7"/>
<dbReference type="GO" id="GO:0047769">
    <property type="term" value="F:arogenate dehydratase activity"/>
    <property type="evidence" value="ECO:0007669"/>
    <property type="project" value="UniProtKB-EC"/>
</dbReference>
<dbReference type="GO" id="GO:0009570">
    <property type="term" value="C:chloroplast stroma"/>
    <property type="evidence" value="ECO:0007669"/>
    <property type="project" value="UniProtKB-SubCell"/>
</dbReference>
<keyword evidence="5" id="KW-0057">Aromatic amino acid biosynthesis</keyword>
<dbReference type="PANTHER" id="PTHR21022">
    <property type="entry name" value="PREPHENATE DEHYDRATASE P PROTEIN"/>
    <property type="match status" value="1"/>
</dbReference>
<comment type="pathway">
    <text evidence="2">Amino-acid biosynthesis; L-phenylalanine biosynthesis; L-phenylalanine from L-arogenate: step 1/1.</text>
</comment>
<evidence type="ECO:0000256" key="1">
    <source>
        <dbReference type="ARBA" id="ARBA00004470"/>
    </source>
</evidence>
<dbReference type="EMBL" id="LEKV01003399">
    <property type="protein sequence ID" value="KVI00096.1"/>
    <property type="molecule type" value="Genomic_DNA"/>
</dbReference>
<evidence type="ECO:0000256" key="2">
    <source>
        <dbReference type="ARBA" id="ARBA00004929"/>
    </source>
</evidence>
<dbReference type="EC" id="4.2.1.91" evidence="3"/>